<dbReference type="CDD" id="cd16917">
    <property type="entry name" value="HATPase_UhpB-NarQ-NarX-like"/>
    <property type="match status" value="1"/>
</dbReference>
<dbReference type="InterPro" id="IPR036890">
    <property type="entry name" value="HATPase_C_sf"/>
</dbReference>
<keyword evidence="3" id="KW-0902">Two-component regulatory system</keyword>
<dbReference type="PATRIC" id="fig|136857.5.peg.1667"/>
<feature type="domain" description="Signal transduction histidine kinase subgroup 3 dimerisation and phosphoacceptor" evidence="5">
    <location>
        <begin position="209"/>
        <end position="275"/>
    </location>
</feature>
<organism evidence="6 7">
    <name type="scientific">Corynebacterium testudinoris</name>
    <dbReference type="NCBI Taxonomy" id="136857"/>
    <lineage>
        <taxon>Bacteria</taxon>
        <taxon>Bacillati</taxon>
        <taxon>Actinomycetota</taxon>
        <taxon>Actinomycetes</taxon>
        <taxon>Mycobacteriales</taxon>
        <taxon>Corynebacteriaceae</taxon>
        <taxon>Corynebacterium</taxon>
    </lineage>
</organism>
<dbReference type="Pfam" id="PF07730">
    <property type="entry name" value="HisKA_3"/>
    <property type="match status" value="1"/>
</dbReference>
<feature type="transmembrane region" description="Helical" evidence="4">
    <location>
        <begin position="68"/>
        <end position="87"/>
    </location>
</feature>
<accession>A0A0G3HB38</accession>
<sequence length="400" mass="42405">MTETDQFAVPRPAGQLSDATRARGSVATGMRASWWYSWSGLAMVVVASNALVVAPVAMVEEGVSARALLSVVVCVVSAGTQLAFLMGLRQGMGRGVSNWPVAVAMLLAGAAVLGITAPLPWSSLPLISAAALLACSLRGARRWLALTLAVGALLVEIVAMPDGSNRGPLSFLFAVLLPMTTFGTVWAWDIVVRIDNARSSESRLAVARERLRFAADLHDIQGHTLQVIALKAELAERLLDKDPAASRAQLAEIRTLAADSLSDTRELVQGYRAPELAEELSNAHDVLEAAGFRTHLDVDRLPTTPASRAVFGRVLREATTNILRHASPGPVTILIDDRASHHWNLRISNAVGASKSLPAEGSGLAGLRERLRTAGGSLTTTVDGETFILNATLPPELEVS</sequence>
<dbReference type="PANTHER" id="PTHR24421:SF63">
    <property type="entry name" value="SENSOR HISTIDINE KINASE DESK"/>
    <property type="match status" value="1"/>
</dbReference>
<dbReference type="Gene3D" id="3.30.565.10">
    <property type="entry name" value="Histidine kinase-like ATPase, C-terminal domain"/>
    <property type="match status" value="1"/>
</dbReference>
<dbReference type="EC" id="2.7.13.3" evidence="6"/>
<name>A0A0G3HB38_9CORY</name>
<dbReference type="GO" id="GO:0016020">
    <property type="term" value="C:membrane"/>
    <property type="evidence" value="ECO:0007669"/>
    <property type="project" value="InterPro"/>
</dbReference>
<evidence type="ECO:0000313" key="7">
    <source>
        <dbReference type="Proteomes" id="UP000035540"/>
    </source>
</evidence>
<dbReference type="InterPro" id="IPR011712">
    <property type="entry name" value="Sig_transdc_His_kin_sub3_dim/P"/>
</dbReference>
<dbReference type="KEGG" id="cted:CTEST_08390"/>
<dbReference type="AlphaFoldDB" id="A0A0G3HB38"/>
<protein>
    <submittedName>
        <fullName evidence="6">Signal transduction histidine kinase</fullName>
        <ecNumber evidence="6">2.7.13.3</ecNumber>
    </submittedName>
</protein>
<keyword evidence="4" id="KW-0472">Membrane</keyword>
<keyword evidence="1 6" id="KW-0808">Transferase</keyword>
<dbReference type="STRING" id="136857.CTEST_08390"/>
<evidence type="ECO:0000256" key="3">
    <source>
        <dbReference type="ARBA" id="ARBA00023012"/>
    </source>
</evidence>
<dbReference type="EMBL" id="CP011545">
    <property type="protein sequence ID" value="AKK09108.1"/>
    <property type="molecule type" value="Genomic_DNA"/>
</dbReference>
<keyword evidence="4" id="KW-1133">Transmembrane helix</keyword>
<feature type="transmembrane region" description="Helical" evidence="4">
    <location>
        <begin position="35"/>
        <end position="56"/>
    </location>
</feature>
<evidence type="ECO:0000256" key="2">
    <source>
        <dbReference type="ARBA" id="ARBA00022777"/>
    </source>
</evidence>
<keyword evidence="2 6" id="KW-0418">Kinase</keyword>
<evidence type="ECO:0000256" key="1">
    <source>
        <dbReference type="ARBA" id="ARBA00022679"/>
    </source>
</evidence>
<dbReference type="Proteomes" id="UP000035540">
    <property type="component" value="Chromosome"/>
</dbReference>
<reference evidence="7" key="2">
    <citation type="submission" date="2015-05" db="EMBL/GenBank/DDBJ databases">
        <title>Complete genome sequence of Corynebacterium testudinoris DSM 44614, recovered from necrotic lesions in the mouth of a tortoise.</title>
        <authorList>
            <person name="Ruckert C."/>
            <person name="Albersmeier A."/>
            <person name="Winkler A."/>
            <person name="Tauch A."/>
        </authorList>
    </citation>
    <scope>NUCLEOTIDE SEQUENCE [LARGE SCALE GENOMIC DNA]</scope>
    <source>
        <strain evidence="7">DSM 44614</strain>
    </source>
</reference>
<evidence type="ECO:0000256" key="4">
    <source>
        <dbReference type="SAM" id="Phobius"/>
    </source>
</evidence>
<dbReference type="OrthoDB" id="5241784at2"/>
<proteinExistence type="predicted"/>
<feature type="transmembrane region" description="Helical" evidence="4">
    <location>
        <begin position="99"/>
        <end position="121"/>
    </location>
</feature>
<dbReference type="PANTHER" id="PTHR24421">
    <property type="entry name" value="NITRATE/NITRITE SENSOR PROTEIN NARX-RELATED"/>
    <property type="match status" value="1"/>
</dbReference>
<dbReference type="GO" id="GO:0000155">
    <property type="term" value="F:phosphorelay sensor kinase activity"/>
    <property type="evidence" value="ECO:0007669"/>
    <property type="project" value="InterPro"/>
</dbReference>
<keyword evidence="7" id="KW-1185">Reference proteome</keyword>
<feature type="transmembrane region" description="Helical" evidence="4">
    <location>
        <begin position="142"/>
        <end position="159"/>
    </location>
</feature>
<reference evidence="6 7" key="1">
    <citation type="journal article" date="2015" name="Genome Announc.">
        <title>Complete Genome Sequence of the Type Strain Corynebacterium testudinoris DSM 44614, Recovered from Necrotic Lesions in the Mouth of a Tortoise.</title>
        <authorList>
            <person name="Ruckert C."/>
            <person name="Kriete M."/>
            <person name="Jaenicke S."/>
            <person name="Winkler A."/>
            <person name="Tauch A."/>
        </authorList>
    </citation>
    <scope>NUCLEOTIDE SEQUENCE [LARGE SCALE GENOMIC DNA]</scope>
    <source>
        <strain evidence="6 7">DSM 44614</strain>
    </source>
</reference>
<dbReference type="InterPro" id="IPR050482">
    <property type="entry name" value="Sensor_HK_TwoCompSys"/>
</dbReference>
<feature type="transmembrane region" description="Helical" evidence="4">
    <location>
        <begin position="171"/>
        <end position="192"/>
    </location>
</feature>
<dbReference type="RefSeq" id="WP_052844341.1">
    <property type="nucleotide sequence ID" value="NZ_CP011545.1"/>
</dbReference>
<gene>
    <name evidence="6" type="ORF">CTEST_08390</name>
</gene>
<keyword evidence="4" id="KW-0812">Transmembrane</keyword>
<dbReference type="Gene3D" id="1.20.5.1930">
    <property type="match status" value="1"/>
</dbReference>
<evidence type="ECO:0000259" key="5">
    <source>
        <dbReference type="Pfam" id="PF07730"/>
    </source>
</evidence>
<evidence type="ECO:0000313" key="6">
    <source>
        <dbReference type="EMBL" id="AKK09108.1"/>
    </source>
</evidence>
<dbReference type="GO" id="GO:0046983">
    <property type="term" value="F:protein dimerization activity"/>
    <property type="evidence" value="ECO:0007669"/>
    <property type="project" value="InterPro"/>
</dbReference>